<proteinExistence type="predicted"/>
<reference evidence="2" key="2">
    <citation type="submission" date="2022-01" db="EMBL/GenBank/DDBJ databases">
        <authorList>
            <person name="Yamashiro T."/>
            <person name="Shiraishi A."/>
            <person name="Satake H."/>
            <person name="Nakayama K."/>
        </authorList>
    </citation>
    <scope>NUCLEOTIDE SEQUENCE</scope>
</reference>
<reference evidence="2" key="1">
    <citation type="journal article" date="2022" name="Int. J. Mol. Sci.">
        <title>Draft Genome of Tanacetum Coccineum: Genomic Comparison of Closely Related Tanacetum-Family Plants.</title>
        <authorList>
            <person name="Yamashiro T."/>
            <person name="Shiraishi A."/>
            <person name="Nakayama K."/>
            <person name="Satake H."/>
        </authorList>
    </citation>
    <scope>NUCLEOTIDE SEQUENCE</scope>
</reference>
<evidence type="ECO:0000313" key="2">
    <source>
        <dbReference type="EMBL" id="GJT80234.1"/>
    </source>
</evidence>
<dbReference type="Proteomes" id="UP001151760">
    <property type="component" value="Unassembled WGS sequence"/>
</dbReference>
<sequence length="82" mass="9275">MNFTSTNDPTREKLQGKGIKSPSKLLSPEYLSQSSLAEQNRNPSSLKCVHFINSIVILNKEDEAKEEGNVKACKTEYDDHEY</sequence>
<dbReference type="EMBL" id="BQNB010018971">
    <property type="protein sequence ID" value="GJT80234.1"/>
    <property type="molecule type" value="Genomic_DNA"/>
</dbReference>
<comment type="caution">
    <text evidence="2">The sequence shown here is derived from an EMBL/GenBank/DDBJ whole genome shotgun (WGS) entry which is preliminary data.</text>
</comment>
<organism evidence="2 3">
    <name type="scientific">Tanacetum coccineum</name>
    <dbReference type="NCBI Taxonomy" id="301880"/>
    <lineage>
        <taxon>Eukaryota</taxon>
        <taxon>Viridiplantae</taxon>
        <taxon>Streptophyta</taxon>
        <taxon>Embryophyta</taxon>
        <taxon>Tracheophyta</taxon>
        <taxon>Spermatophyta</taxon>
        <taxon>Magnoliopsida</taxon>
        <taxon>eudicotyledons</taxon>
        <taxon>Gunneridae</taxon>
        <taxon>Pentapetalae</taxon>
        <taxon>asterids</taxon>
        <taxon>campanulids</taxon>
        <taxon>Asterales</taxon>
        <taxon>Asteraceae</taxon>
        <taxon>Asteroideae</taxon>
        <taxon>Anthemideae</taxon>
        <taxon>Anthemidinae</taxon>
        <taxon>Tanacetum</taxon>
    </lineage>
</organism>
<name>A0ABQ5GY63_9ASTR</name>
<protein>
    <submittedName>
        <fullName evidence="2">Uncharacterized protein</fullName>
    </submittedName>
</protein>
<feature type="region of interest" description="Disordered" evidence="1">
    <location>
        <begin position="1"/>
        <end position="25"/>
    </location>
</feature>
<evidence type="ECO:0000256" key="1">
    <source>
        <dbReference type="SAM" id="MobiDB-lite"/>
    </source>
</evidence>
<evidence type="ECO:0000313" key="3">
    <source>
        <dbReference type="Proteomes" id="UP001151760"/>
    </source>
</evidence>
<gene>
    <name evidence="2" type="ORF">Tco_1054576</name>
</gene>
<accession>A0ABQ5GY63</accession>
<keyword evidence="3" id="KW-1185">Reference proteome</keyword>